<proteinExistence type="inferred from homology"/>
<evidence type="ECO:0000256" key="2">
    <source>
        <dbReference type="ARBA" id="ARBA00012175"/>
    </source>
</evidence>
<sequence length="256" mass="28922">MLNFALCSTRVLARNARQSRKASCPATQVRNERHFLGNAVSSRRARALARSATMVVDEPAVETEVDPGKVKGTDLRVLRYPHPLLRAPNAIVEVEEFTDELKRIAKEMLLVMYASRGVGLAAPQVGVNKRLMVFNPDGESKAFLKEVVMVNPSIVGKSKKTTVEPEGCLSFPGMNGNVRRHEWVKVEATRLNGKKFKVRYEGWIARIFQHEYDHLQGTLYPDKLESAEDEEKVKDRLAELVEDYRQNPYEGMEPAL</sequence>
<dbReference type="NCBIfam" id="NF001159">
    <property type="entry name" value="PRK00150.1-3"/>
    <property type="match status" value="1"/>
</dbReference>
<evidence type="ECO:0000256" key="1">
    <source>
        <dbReference type="ARBA" id="ARBA00010759"/>
    </source>
</evidence>
<dbReference type="Gramene" id="CDF40839">
    <property type="protein sequence ID" value="CDF40839"/>
    <property type="gene ID" value="CHC_T00007478001"/>
</dbReference>
<evidence type="ECO:0000313" key="4">
    <source>
        <dbReference type="EMBL" id="CDF40839.1"/>
    </source>
</evidence>
<dbReference type="EMBL" id="HG002260">
    <property type="protein sequence ID" value="CDF40839.1"/>
    <property type="molecule type" value="Genomic_DNA"/>
</dbReference>
<dbReference type="InterPro" id="IPR023635">
    <property type="entry name" value="Peptide_deformylase"/>
</dbReference>
<dbReference type="EC" id="3.5.1.88" evidence="2 3"/>
<dbReference type="NCBIfam" id="TIGR00079">
    <property type="entry name" value="pept_deformyl"/>
    <property type="match status" value="1"/>
</dbReference>
<comment type="catalytic activity">
    <reaction evidence="3">
        <text>N-terminal N-formyl-L-methionyl-[peptide] + H2O = N-terminal L-methionyl-[peptide] + formate</text>
        <dbReference type="Rhea" id="RHEA:24420"/>
        <dbReference type="Rhea" id="RHEA-COMP:10639"/>
        <dbReference type="Rhea" id="RHEA-COMP:10640"/>
        <dbReference type="ChEBI" id="CHEBI:15377"/>
        <dbReference type="ChEBI" id="CHEBI:15740"/>
        <dbReference type="ChEBI" id="CHEBI:49298"/>
        <dbReference type="ChEBI" id="CHEBI:64731"/>
        <dbReference type="EC" id="3.5.1.88"/>
    </reaction>
</comment>
<dbReference type="OrthoDB" id="276063at2759"/>
<organism evidence="4 5">
    <name type="scientific">Chondrus crispus</name>
    <name type="common">Carrageen Irish moss</name>
    <name type="synonym">Polymorpha crispa</name>
    <dbReference type="NCBI Taxonomy" id="2769"/>
    <lineage>
        <taxon>Eukaryota</taxon>
        <taxon>Rhodophyta</taxon>
        <taxon>Florideophyceae</taxon>
        <taxon>Rhodymeniophycidae</taxon>
        <taxon>Gigartinales</taxon>
        <taxon>Gigartinaceae</taxon>
        <taxon>Chondrus</taxon>
    </lineage>
</organism>
<dbReference type="SUPFAM" id="SSF56420">
    <property type="entry name" value="Peptide deformylase"/>
    <property type="match status" value="1"/>
</dbReference>
<dbReference type="STRING" id="2769.R7QRS0"/>
<name>R7QRS0_CHOCR</name>
<dbReference type="PANTHER" id="PTHR10458">
    <property type="entry name" value="PEPTIDE DEFORMYLASE"/>
    <property type="match status" value="1"/>
</dbReference>
<dbReference type="Proteomes" id="UP000012073">
    <property type="component" value="Unassembled WGS sequence"/>
</dbReference>
<dbReference type="GO" id="GO:0006412">
    <property type="term" value="P:translation"/>
    <property type="evidence" value="ECO:0007669"/>
    <property type="project" value="UniProtKB-KW"/>
</dbReference>
<dbReference type="HAMAP" id="MF_00163">
    <property type="entry name" value="Pep_deformylase"/>
    <property type="match status" value="1"/>
</dbReference>
<evidence type="ECO:0000256" key="3">
    <source>
        <dbReference type="RuleBase" id="RU362111"/>
    </source>
</evidence>
<evidence type="ECO:0000313" key="5">
    <source>
        <dbReference type="Proteomes" id="UP000012073"/>
    </source>
</evidence>
<keyword evidence="3" id="KW-0479">Metal-binding</keyword>
<dbReference type="GeneID" id="17318852"/>
<comment type="function">
    <text evidence="3">Removes the formyl group from the N-terminal Met of newly synthesized proteins.</text>
</comment>
<dbReference type="CDD" id="cd00487">
    <property type="entry name" value="Pep_deformylase"/>
    <property type="match status" value="1"/>
</dbReference>
<reference evidence="5" key="1">
    <citation type="journal article" date="2013" name="Proc. Natl. Acad. Sci. U.S.A.">
        <title>Genome structure and metabolic features in the red seaweed Chondrus crispus shed light on evolution of the Archaeplastida.</title>
        <authorList>
            <person name="Collen J."/>
            <person name="Porcel B."/>
            <person name="Carre W."/>
            <person name="Ball S.G."/>
            <person name="Chaparro C."/>
            <person name="Tonon T."/>
            <person name="Barbeyron T."/>
            <person name="Michel G."/>
            <person name="Noel B."/>
            <person name="Valentin K."/>
            <person name="Elias M."/>
            <person name="Artiguenave F."/>
            <person name="Arun A."/>
            <person name="Aury J.M."/>
            <person name="Barbosa-Neto J.F."/>
            <person name="Bothwell J.H."/>
            <person name="Bouget F.Y."/>
            <person name="Brillet L."/>
            <person name="Cabello-Hurtado F."/>
            <person name="Capella-Gutierrez S."/>
            <person name="Charrier B."/>
            <person name="Cladiere L."/>
            <person name="Cock J.M."/>
            <person name="Coelho S.M."/>
            <person name="Colleoni C."/>
            <person name="Czjzek M."/>
            <person name="Da Silva C."/>
            <person name="Delage L."/>
            <person name="Denoeud F."/>
            <person name="Deschamps P."/>
            <person name="Dittami S.M."/>
            <person name="Gabaldon T."/>
            <person name="Gachon C.M."/>
            <person name="Groisillier A."/>
            <person name="Herve C."/>
            <person name="Jabbari K."/>
            <person name="Katinka M."/>
            <person name="Kloareg B."/>
            <person name="Kowalczyk N."/>
            <person name="Labadie K."/>
            <person name="Leblanc C."/>
            <person name="Lopez P.J."/>
            <person name="McLachlan D.H."/>
            <person name="Meslet-Cladiere L."/>
            <person name="Moustafa A."/>
            <person name="Nehr Z."/>
            <person name="Nyvall Collen P."/>
            <person name="Panaud O."/>
            <person name="Partensky F."/>
            <person name="Poulain J."/>
            <person name="Rensing S.A."/>
            <person name="Rousvoal S."/>
            <person name="Samson G."/>
            <person name="Symeonidi A."/>
            <person name="Weissenbach J."/>
            <person name="Zambounis A."/>
            <person name="Wincker P."/>
            <person name="Boyen C."/>
        </authorList>
    </citation>
    <scope>NUCLEOTIDE SEQUENCE [LARGE SCALE GENOMIC DNA]</scope>
    <source>
        <strain evidence="5">cv. Stackhouse</strain>
    </source>
</reference>
<accession>R7QRS0</accession>
<keyword evidence="3" id="KW-0648">Protein biosynthesis</keyword>
<protein>
    <recommendedName>
        <fullName evidence="2 3">Peptide deformylase</fullName>
        <ecNumber evidence="2 3">3.5.1.88</ecNumber>
    </recommendedName>
</protein>
<keyword evidence="5" id="KW-1185">Reference proteome</keyword>
<dbReference type="GO" id="GO:0046872">
    <property type="term" value="F:metal ion binding"/>
    <property type="evidence" value="ECO:0007669"/>
    <property type="project" value="UniProtKB-KW"/>
</dbReference>
<gene>
    <name evidence="4" type="ORF">CHC_T00007478001</name>
</gene>
<dbReference type="Gene3D" id="3.90.45.10">
    <property type="entry name" value="Peptide deformylase"/>
    <property type="match status" value="1"/>
</dbReference>
<dbReference type="AlphaFoldDB" id="R7QRS0"/>
<dbReference type="RefSeq" id="XP_005711133.1">
    <property type="nucleotide sequence ID" value="XM_005711076.1"/>
</dbReference>
<dbReference type="KEGG" id="ccp:CHC_T00007478001"/>
<dbReference type="PANTHER" id="PTHR10458:SF22">
    <property type="entry name" value="PEPTIDE DEFORMYLASE"/>
    <property type="match status" value="1"/>
</dbReference>
<keyword evidence="3" id="KW-0378">Hydrolase</keyword>
<dbReference type="Pfam" id="PF01327">
    <property type="entry name" value="Pep_deformylase"/>
    <property type="match status" value="1"/>
</dbReference>
<dbReference type="InterPro" id="IPR036821">
    <property type="entry name" value="Peptide_deformylase_sf"/>
</dbReference>
<dbReference type="GO" id="GO:0042586">
    <property type="term" value="F:peptide deformylase activity"/>
    <property type="evidence" value="ECO:0007669"/>
    <property type="project" value="UniProtKB-EC"/>
</dbReference>
<dbReference type="PRINTS" id="PR01576">
    <property type="entry name" value="PDEFORMYLASE"/>
</dbReference>
<comment type="similarity">
    <text evidence="1 3">Belongs to the polypeptide deformylase family.</text>
</comment>
<dbReference type="PhylomeDB" id="R7QRS0"/>
<dbReference type="OMA" id="VCIQHEI"/>